<sequence length="158" mass="18338">SDRGAQLAPQYWKSFEKGLGSKVNLSTTFHPQTDGYHSSSQMALYDALDGRRCRSPIEWFKVGETWLIGPDLVYQAMEKIKVIKERLKITQSRQKFYTNVRRKDLEFEVDDLVYFKVSPMKGVMRFGKKGNLVPDILVLTEYPRGSIMWLMSRSYPTS</sequence>
<evidence type="ECO:0000313" key="2">
    <source>
        <dbReference type="Proteomes" id="UP001234989"/>
    </source>
</evidence>
<dbReference type="Proteomes" id="UP001234989">
    <property type="component" value="Chromosome 5"/>
</dbReference>
<organism evidence="1 2">
    <name type="scientific">Solanum verrucosum</name>
    <dbReference type="NCBI Taxonomy" id="315347"/>
    <lineage>
        <taxon>Eukaryota</taxon>
        <taxon>Viridiplantae</taxon>
        <taxon>Streptophyta</taxon>
        <taxon>Embryophyta</taxon>
        <taxon>Tracheophyta</taxon>
        <taxon>Spermatophyta</taxon>
        <taxon>Magnoliopsida</taxon>
        <taxon>eudicotyledons</taxon>
        <taxon>Gunneridae</taxon>
        <taxon>Pentapetalae</taxon>
        <taxon>asterids</taxon>
        <taxon>lamiids</taxon>
        <taxon>Solanales</taxon>
        <taxon>Solanaceae</taxon>
        <taxon>Solanoideae</taxon>
        <taxon>Solaneae</taxon>
        <taxon>Solanum</taxon>
    </lineage>
</organism>
<evidence type="ECO:0000313" key="1">
    <source>
        <dbReference type="EMBL" id="WMV30387.1"/>
    </source>
</evidence>
<name>A0AAF0QU60_SOLVR</name>
<gene>
    <name evidence="1" type="ORF">MTR67_023772</name>
</gene>
<feature type="non-terminal residue" evidence="1">
    <location>
        <position position="1"/>
    </location>
</feature>
<proteinExistence type="predicted"/>
<dbReference type="EMBL" id="CP133616">
    <property type="protein sequence ID" value="WMV30387.1"/>
    <property type="molecule type" value="Genomic_DNA"/>
</dbReference>
<accession>A0AAF0QU60</accession>
<reference evidence="1" key="1">
    <citation type="submission" date="2023-08" db="EMBL/GenBank/DDBJ databases">
        <title>A de novo genome assembly of Solanum verrucosum Schlechtendal, a Mexican diploid species geographically isolated from the other diploid A-genome species in potato relatives.</title>
        <authorList>
            <person name="Hosaka K."/>
        </authorList>
    </citation>
    <scope>NUCLEOTIDE SEQUENCE</scope>
    <source>
        <tissue evidence="1">Young leaves</tissue>
    </source>
</reference>
<protein>
    <submittedName>
        <fullName evidence="1">Uncharacterized protein</fullName>
    </submittedName>
</protein>
<dbReference type="AlphaFoldDB" id="A0AAF0QU60"/>
<keyword evidence="2" id="KW-1185">Reference proteome</keyword>